<sequence>MMNHHTIPKFGFGPYKSSSTGVGSFFLPKILTNPTDRNCPGAEAVAAAGPSSSKVALEQTRFTASRGRSHPQRHRSHSLVTVVVHREVHGRSASAVCREAPGSSDFSNIYLPLDSSW</sequence>
<evidence type="ECO:0000313" key="1">
    <source>
        <dbReference type="EMBL" id="CAG6553629.1"/>
    </source>
</evidence>
<dbReference type="EMBL" id="HBUE01249621">
    <property type="protein sequence ID" value="CAG6553629.1"/>
    <property type="molecule type" value="Transcribed_RNA"/>
</dbReference>
<protein>
    <submittedName>
        <fullName evidence="1">(northern house mosquito) hypothetical protein</fullName>
    </submittedName>
</protein>
<reference evidence="1" key="1">
    <citation type="submission" date="2021-05" db="EMBL/GenBank/DDBJ databases">
        <authorList>
            <person name="Alioto T."/>
            <person name="Alioto T."/>
            <person name="Gomez Garrido J."/>
        </authorList>
    </citation>
    <scope>NUCLEOTIDE SEQUENCE</scope>
</reference>
<dbReference type="AlphaFoldDB" id="A0A8D8N6B0"/>
<organism evidence="1">
    <name type="scientific">Culex pipiens</name>
    <name type="common">House mosquito</name>
    <dbReference type="NCBI Taxonomy" id="7175"/>
    <lineage>
        <taxon>Eukaryota</taxon>
        <taxon>Metazoa</taxon>
        <taxon>Ecdysozoa</taxon>
        <taxon>Arthropoda</taxon>
        <taxon>Hexapoda</taxon>
        <taxon>Insecta</taxon>
        <taxon>Pterygota</taxon>
        <taxon>Neoptera</taxon>
        <taxon>Endopterygota</taxon>
        <taxon>Diptera</taxon>
        <taxon>Nematocera</taxon>
        <taxon>Culicoidea</taxon>
        <taxon>Culicidae</taxon>
        <taxon>Culicinae</taxon>
        <taxon>Culicini</taxon>
        <taxon>Culex</taxon>
        <taxon>Culex</taxon>
    </lineage>
</organism>
<accession>A0A8D8N6B0</accession>
<dbReference type="EMBL" id="HBUE01103525">
    <property type="protein sequence ID" value="CAG6486259.1"/>
    <property type="molecule type" value="Transcribed_RNA"/>
</dbReference>
<dbReference type="EMBL" id="HBUE01144772">
    <property type="protein sequence ID" value="CAG6502390.1"/>
    <property type="molecule type" value="Transcribed_RNA"/>
</dbReference>
<proteinExistence type="predicted"/>
<name>A0A8D8N6B0_CULPI</name>